<dbReference type="Gene3D" id="2.30.29.30">
    <property type="entry name" value="Pleckstrin-homology domain (PH domain)/Phosphotyrosine-binding domain (PTB)"/>
    <property type="match status" value="1"/>
</dbReference>
<dbReference type="InterPro" id="IPR036936">
    <property type="entry name" value="CRIB_dom_sf"/>
</dbReference>
<dbReference type="EMBL" id="JADGJH010002201">
    <property type="protein sequence ID" value="KAJ3101830.1"/>
    <property type="molecule type" value="Genomic_DNA"/>
</dbReference>
<dbReference type="GO" id="GO:0005524">
    <property type="term" value="F:ATP binding"/>
    <property type="evidence" value="ECO:0007669"/>
    <property type="project" value="UniProtKB-UniRule"/>
</dbReference>
<evidence type="ECO:0000259" key="12">
    <source>
        <dbReference type="PROSITE" id="PS50003"/>
    </source>
</evidence>
<comment type="caution">
    <text evidence="15">The sequence shown here is derived from an EMBL/GenBank/DDBJ whole genome shotgun (WGS) entry which is preliminary data.</text>
</comment>
<dbReference type="Gene3D" id="3.30.200.20">
    <property type="entry name" value="Phosphorylase Kinase, domain 1"/>
    <property type="match status" value="1"/>
</dbReference>
<evidence type="ECO:0000256" key="8">
    <source>
        <dbReference type="ARBA" id="ARBA00047899"/>
    </source>
</evidence>
<name>A0AAD5XCZ0_9FUNG</name>
<feature type="non-terminal residue" evidence="15">
    <location>
        <position position="1"/>
    </location>
</feature>
<feature type="compositionally biased region" description="Acidic residues" evidence="11">
    <location>
        <begin position="413"/>
        <end position="422"/>
    </location>
</feature>
<feature type="compositionally biased region" description="Basic and acidic residues" evidence="11">
    <location>
        <begin position="308"/>
        <end position="318"/>
    </location>
</feature>
<dbReference type="Pfam" id="PF00069">
    <property type="entry name" value="Pkinase"/>
    <property type="match status" value="1"/>
</dbReference>
<evidence type="ECO:0000259" key="14">
    <source>
        <dbReference type="PROSITE" id="PS50108"/>
    </source>
</evidence>
<feature type="domain" description="Protein kinase" evidence="13">
    <location>
        <begin position="553"/>
        <end position="802"/>
    </location>
</feature>
<gene>
    <name evidence="15" type="primary">CLA4_3</name>
    <name evidence="15" type="ORF">HK100_004479</name>
</gene>
<dbReference type="FunFam" id="3.30.200.20:FF:000705">
    <property type="entry name" value="Non-specific serine/threonine protein kinase"/>
    <property type="match status" value="1"/>
</dbReference>
<dbReference type="GO" id="GO:0046872">
    <property type="term" value="F:metal ion binding"/>
    <property type="evidence" value="ECO:0007669"/>
    <property type="project" value="UniProtKB-KW"/>
</dbReference>
<feature type="compositionally biased region" description="Polar residues" evidence="11">
    <location>
        <begin position="260"/>
        <end position="273"/>
    </location>
</feature>
<dbReference type="InterPro" id="IPR000095">
    <property type="entry name" value="CRIB_dom"/>
</dbReference>
<keyword evidence="16" id="KW-1185">Reference proteome</keyword>
<comment type="catalytic activity">
    <reaction evidence="8">
        <text>L-threonyl-[protein] + ATP = O-phospho-L-threonyl-[protein] + ADP + H(+)</text>
        <dbReference type="Rhea" id="RHEA:46608"/>
        <dbReference type="Rhea" id="RHEA-COMP:11060"/>
        <dbReference type="Rhea" id="RHEA-COMP:11605"/>
        <dbReference type="ChEBI" id="CHEBI:15378"/>
        <dbReference type="ChEBI" id="CHEBI:30013"/>
        <dbReference type="ChEBI" id="CHEBI:30616"/>
        <dbReference type="ChEBI" id="CHEBI:61977"/>
        <dbReference type="ChEBI" id="CHEBI:456216"/>
        <dbReference type="EC" id="2.7.11.1"/>
    </reaction>
</comment>
<dbReference type="PROSITE" id="PS50108">
    <property type="entry name" value="CRIB"/>
    <property type="match status" value="1"/>
</dbReference>
<accession>A0AAD5XCZ0</accession>
<dbReference type="PANTHER" id="PTHR45832">
    <property type="entry name" value="SERINE/THREONINE-PROTEIN KINASE SAMKA-RELATED-RELATED"/>
    <property type="match status" value="1"/>
</dbReference>
<keyword evidence="7" id="KW-0460">Magnesium</keyword>
<keyword evidence="15" id="KW-0418">Kinase</keyword>
<dbReference type="PANTHER" id="PTHR45832:SF22">
    <property type="entry name" value="SERINE_THREONINE-PROTEIN KINASE SAMKA-RELATED"/>
    <property type="match status" value="1"/>
</dbReference>
<evidence type="ECO:0000256" key="4">
    <source>
        <dbReference type="ARBA" id="ARBA00022723"/>
    </source>
</evidence>
<sequence>MKEDEGMRSFMWSKRWLVLREETLAVYKSSSSVQSLLIIMFRDVERVERSDAKTFSFEVLLGNQKRYNIACKSDEEVYEWIDEIYQRCPDNIGGPTNFVHEVHVGVDDDGLFKGLPEEWKGLLQASALGRSDAIRQNPQGVLDALNFYTGSMAKARKDKKGEYNYGVDDDEDAAYETDYIVNNEDESEEDDEIPAKKPFSQIDRRVPPPAIQRQPSRTRRERDDRGVSVEQLDDDFAVPPKSRQQPLRSTSQKRREDMNGRTTPSDDTLNPISPNAVRRNRLSSLPTPSPSASSSDGMRLPLRGASATRERSQRRPDRGDDDSGGGLRMNRSAGGGSAGGSERGDGEGRSSGSGGVRMNRAASGSERGEGESSGRISGKKPPQPDRGDSRNKYNATSSNRARPPRSASRGDELQEVLEDYDGDGLKEVDPTAVRRRKESDAGISSGRPGPSSRTRDLESPAPVDRPQERDHRPKRRDKSSEKRSEDRDGDKSRENEREKMRGEKNRDAEREKIKDKEGKEKENKTSRSSKMPDNVVMEKLREIVTPGDPNLIFRKIKKVGEGASGKVYLARNIQDSSAPMVAIKEMALNKQPRKDLLLNEILIMKELVHPNIVKYLDSYLLGGDLWLILEYMEGGKLTDIIDNNKLMESQIASICNEVIKATIHLHKRGIIHRDIKSDNVLIGRDGTIKLTDFGYSAKLTVTKKQRATLVGTPYWMAPEVVKQKPYGPKVDIWSTGILAIECVEGEPPYLDEDHLKALYLIATNGTPSLKDPDSLSSAFKSFLSRCLDVDVELRATGEELLN</sequence>
<dbReference type="PROSITE" id="PS50003">
    <property type="entry name" value="PH_DOMAIN"/>
    <property type="match status" value="1"/>
</dbReference>
<dbReference type="Proteomes" id="UP001211907">
    <property type="component" value="Unassembled WGS sequence"/>
</dbReference>
<feature type="compositionally biased region" description="Basic and acidic residues" evidence="11">
    <location>
        <begin position="478"/>
        <end position="525"/>
    </location>
</feature>
<dbReference type="PROSITE" id="PS00108">
    <property type="entry name" value="PROTEIN_KINASE_ST"/>
    <property type="match status" value="1"/>
</dbReference>
<dbReference type="CDD" id="cd06614">
    <property type="entry name" value="STKc_PAK"/>
    <property type="match status" value="1"/>
</dbReference>
<feature type="compositionally biased region" description="Low complexity" evidence="11">
    <location>
        <begin position="283"/>
        <end position="295"/>
    </location>
</feature>
<dbReference type="AlphaFoldDB" id="A0AAD5XCZ0"/>
<comment type="catalytic activity">
    <reaction evidence="9">
        <text>L-seryl-[protein] + ATP = O-phospho-L-seryl-[protein] + ADP + H(+)</text>
        <dbReference type="Rhea" id="RHEA:17989"/>
        <dbReference type="Rhea" id="RHEA-COMP:9863"/>
        <dbReference type="Rhea" id="RHEA-COMP:11604"/>
        <dbReference type="ChEBI" id="CHEBI:15378"/>
        <dbReference type="ChEBI" id="CHEBI:29999"/>
        <dbReference type="ChEBI" id="CHEBI:30616"/>
        <dbReference type="ChEBI" id="CHEBI:83421"/>
        <dbReference type="ChEBI" id="CHEBI:456216"/>
        <dbReference type="EC" id="2.7.11.1"/>
    </reaction>
</comment>
<evidence type="ECO:0000256" key="3">
    <source>
        <dbReference type="ARBA" id="ARBA00022679"/>
    </source>
</evidence>
<evidence type="ECO:0000256" key="9">
    <source>
        <dbReference type="ARBA" id="ARBA00048679"/>
    </source>
</evidence>
<dbReference type="SMART" id="SM00220">
    <property type="entry name" value="S_TKc"/>
    <property type="match status" value="1"/>
</dbReference>
<keyword evidence="3" id="KW-0808">Transferase</keyword>
<dbReference type="InterPro" id="IPR051931">
    <property type="entry name" value="PAK3-like"/>
</dbReference>
<feature type="compositionally biased region" description="Acidic residues" evidence="11">
    <location>
        <begin position="183"/>
        <end position="192"/>
    </location>
</feature>
<reference evidence="15" key="1">
    <citation type="submission" date="2020-05" db="EMBL/GenBank/DDBJ databases">
        <title>Phylogenomic resolution of chytrid fungi.</title>
        <authorList>
            <person name="Stajich J.E."/>
            <person name="Amses K."/>
            <person name="Simmons R."/>
            <person name="Seto K."/>
            <person name="Myers J."/>
            <person name="Bonds A."/>
            <person name="Quandt C.A."/>
            <person name="Barry K."/>
            <person name="Liu P."/>
            <person name="Grigoriev I."/>
            <person name="Longcore J.E."/>
            <person name="James T.Y."/>
        </authorList>
    </citation>
    <scope>NUCLEOTIDE SEQUENCE</scope>
    <source>
        <strain evidence="15">JEL0513</strain>
    </source>
</reference>
<dbReference type="Gene3D" id="1.10.510.10">
    <property type="entry name" value="Transferase(Phosphotransferase) domain 1"/>
    <property type="match status" value="1"/>
</dbReference>
<keyword evidence="6 10" id="KW-0067">ATP-binding</keyword>
<dbReference type="InterPro" id="IPR008271">
    <property type="entry name" value="Ser/Thr_kinase_AS"/>
</dbReference>
<evidence type="ECO:0000256" key="6">
    <source>
        <dbReference type="ARBA" id="ARBA00022840"/>
    </source>
</evidence>
<evidence type="ECO:0000256" key="7">
    <source>
        <dbReference type="ARBA" id="ARBA00022842"/>
    </source>
</evidence>
<dbReference type="Pfam" id="PF00169">
    <property type="entry name" value="PH"/>
    <property type="match status" value="1"/>
</dbReference>
<feature type="domain" description="PH" evidence="12">
    <location>
        <begin position="1"/>
        <end position="89"/>
    </location>
</feature>
<proteinExistence type="inferred from homology"/>
<dbReference type="PROSITE" id="PS00107">
    <property type="entry name" value="PROTEIN_KINASE_ATP"/>
    <property type="match status" value="1"/>
</dbReference>
<evidence type="ECO:0000313" key="15">
    <source>
        <dbReference type="EMBL" id="KAJ3101830.1"/>
    </source>
</evidence>
<organism evidence="15 16">
    <name type="scientific">Physocladia obscura</name>
    <dbReference type="NCBI Taxonomy" id="109957"/>
    <lineage>
        <taxon>Eukaryota</taxon>
        <taxon>Fungi</taxon>
        <taxon>Fungi incertae sedis</taxon>
        <taxon>Chytridiomycota</taxon>
        <taxon>Chytridiomycota incertae sedis</taxon>
        <taxon>Chytridiomycetes</taxon>
        <taxon>Chytridiales</taxon>
        <taxon>Chytriomycetaceae</taxon>
        <taxon>Physocladia</taxon>
    </lineage>
</organism>
<feature type="domain" description="CRIB" evidence="14">
    <location>
        <begin position="92"/>
        <end position="105"/>
    </location>
</feature>
<keyword evidence="5 10" id="KW-0547">Nucleotide-binding</keyword>
<dbReference type="InterPro" id="IPR011009">
    <property type="entry name" value="Kinase-like_dom_sf"/>
</dbReference>
<dbReference type="SUPFAM" id="SSF56112">
    <property type="entry name" value="Protein kinase-like (PK-like)"/>
    <property type="match status" value="1"/>
</dbReference>
<dbReference type="SMART" id="SM00285">
    <property type="entry name" value="PBD"/>
    <property type="match status" value="1"/>
</dbReference>
<evidence type="ECO:0000256" key="10">
    <source>
        <dbReference type="PROSITE-ProRule" id="PRU10141"/>
    </source>
</evidence>
<feature type="compositionally biased region" description="Basic and acidic residues" evidence="11">
    <location>
        <begin position="382"/>
        <end position="391"/>
    </location>
</feature>
<dbReference type="SUPFAM" id="SSF50729">
    <property type="entry name" value="PH domain-like"/>
    <property type="match status" value="1"/>
</dbReference>
<protein>
    <submittedName>
        <fullName evidence="15">Protein kinase</fullName>
    </submittedName>
</protein>
<feature type="compositionally biased region" description="Low complexity" evidence="11">
    <location>
        <begin position="397"/>
        <end position="407"/>
    </location>
</feature>
<evidence type="ECO:0000313" key="16">
    <source>
        <dbReference type="Proteomes" id="UP001211907"/>
    </source>
</evidence>
<evidence type="ECO:0000256" key="11">
    <source>
        <dbReference type="SAM" id="MobiDB-lite"/>
    </source>
</evidence>
<feature type="compositionally biased region" description="Basic and acidic residues" evidence="11">
    <location>
        <begin position="218"/>
        <end position="227"/>
    </location>
</feature>
<evidence type="ECO:0000259" key="13">
    <source>
        <dbReference type="PROSITE" id="PS50011"/>
    </source>
</evidence>
<evidence type="ECO:0000256" key="2">
    <source>
        <dbReference type="ARBA" id="ARBA00008874"/>
    </source>
</evidence>
<dbReference type="InterPro" id="IPR011993">
    <property type="entry name" value="PH-like_dom_sf"/>
</dbReference>
<dbReference type="SMART" id="SM00233">
    <property type="entry name" value="PH"/>
    <property type="match status" value="1"/>
</dbReference>
<comment type="similarity">
    <text evidence="2">Belongs to the protein kinase superfamily. STE Ser/Thr protein kinase family. STE20 subfamily.</text>
</comment>
<evidence type="ECO:0000256" key="5">
    <source>
        <dbReference type="ARBA" id="ARBA00022741"/>
    </source>
</evidence>
<feature type="region of interest" description="Disordered" evidence="11">
    <location>
        <begin position="183"/>
        <end position="533"/>
    </location>
</feature>
<dbReference type="Gene3D" id="3.90.810.10">
    <property type="entry name" value="CRIB domain"/>
    <property type="match status" value="1"/>
</dbReference>
<dbReference type="GO" id="GO:0004674">
    <property type="term" value="F:protein serine/threonine kinase activity"/>
    <property type="evidence" value="ECO:0007669"/>
    <property type="project" value="UniProtKB-EC"/>
</dbReference>
<dbReference type="Pfam" id="PF00786">
    <property type="entry name" value="PBD"/>
    <property type="match status" value="1"/>
</dbReference>
<keyword evidence="4" id="KW-0479">Metal-binding</keyword>
<comment type="cofactor">
    <cofactor evidence="1">
        <name>Mg(2+)</name>
        <dbReference type="ChEBI" id="CHEBI:18420"/>
    </cofactor>
</comment>
<dbReference type="PROSITE" id="PS50011">
    <property type="entry name" value="PROTEIN_KINASE_DOM"/>
    <property type="match status" value="1"/>
</dbReference>
<evidence type="ECO:0000256" key="1">
    <source>
        <dbReference type="ARBA" id="ARBA00001946"/>
    </source>
</evidence>
<dbReference type="FunFam" id="1.10.510.10:FF:000768">
    <property type="entry name" value="Non-specific serine/threonine protein kinase"/>
    <property type="match status" value="1"/>
</dbReference>
<dbReference type="InterPro" id="IPR001849">
    <property type="entry name" value="PH_domain"/>
</dbReference>
<dbReference type="InterPro" id="IPR017441">
    <property type="entry name" value="Protein_kinase_ATP_BS"/>
</dbReference>
<dbReference type="InterPro" id="IPR000719">
    <property type="entry name" value="Prot_kinase_dom"/>
</dbReference>
<feature type="binding site" evidence="10">
    <location>
        <position position="584"/>
    </location>
    <ligand>
        <name>ATP</name>
        <dbReference type="ChEBI" id="CHEBI:30616"/>
    </ligand>
</feature>